<dbReference type="Proteomes" id="UP000325577">
    <property type="component" value="Linkage Group LG4"/>
</dbReference>
<keyword evidence="9" id="KW-1185">Reference proteome</keyword>
<dbReference type="Pfam" id="PF01094">
    <property type="entry name" value="ANF_receptor"/>
    <property type="match status" value="1"/>
</dbReference>
<feature type="chain" id="PRO_5023910474" description="Receptor ligand binding region domain-containing protein" evidence="6">
    <location>
        <begin position="28"/>
        <end position="587"/>
    </location>
</feature>
<proteinExistence type="predicted"/>
<feature type="transmembrane region" description="Helical" evidence="5">
    <location>
        <begin position="562"/>
        <end position="581"/>
    </location>
</feature>
<dbReference type="EMBL" id="CM018047">
    <property type="protein sequence ID" value="KAA8523963.1"/>
    <property type="molecule type" value="Genomic_DNA"/>
</dbReference>
<evidence type="ECO:0000313" key="9">
    <source>
        <dbReference type="Proteomes" id="UP000325577"/>
    </source>
</evidence>
<evidence type="ECO:0000259" key="7">
    <source>
        <dbReference type="Pfam" id="PF01094"/>
    </source>
</evidence>
<keyword evidence="6" id="KW-0732">Signal</keyword>
<reference evidence="8 9" key="1">
    <citation type="submission" date="2019-09" db="EMBL/GenBank/DDBJ databases">
        <title>A chromosome-level genome assembly of the Chinese tupelo Nyssa sinensis.</title>
        <authorList>
            <person name="Yang X."/>
            <person name="Kang M."/>
            <person name="Yang Y."/>
            <person name="Xiong H."/>
            <person name="Wang M."/>
            <person name="Zhang Z."/>
            <person name="Wang Z."/>
            <person name="Wu H."/>
            <person name="Ma T."/>
            <person name="Liu J."/>
            <person name="Xi Z."/>
        </authorList>
    </citation>
    <scope>NUCLEOTIDE SEQUENCE [LARGE SCALE GENOMIC DNA]</scope>
    <source>
        <strain evidence="8">J267</strain>
        <tissue evidence="8">Leaf</tissue>
    </source>
</reference>
<comment type="subcellular location">
    <subcellularLocation>
        <location evidence="1">Membrane</location>
    </subcellularLocation>
</comment>
<evidence type="ECO:0000256" key="6">
    <source>
        <dbReference type="SAM" id="SignalP"/>
    </source>
</evidence>
<dbReference type="SUPFAM" id="SSF53822">
    <property type="entry name" value="Periplasmic binding protein-like I"/>
    <property type="match status" value="1"/>
</dbReference>
<gene>
    <name evidence="8" type="ORF">F0562_010606</name>
</gene>
<dbReference type="CDD" id="cd19990">
    <property type="entry name" value="PBP1_GABAb_receptor_plant"/>
    <property type="match status" value="1"/>
</dbReference>
<evidence type="ECO:0000256" key="2">
    <source>
        <dbReference type="ARBA" id="ARBA00022692"/>
    </source>
</evidence>
<dbReference type="AlphaFoldDB" id="A0A5J4ZYR4"/>
<name>A0A5J4ZYR4_9ASTE</name>
<evidence type="ECO:0000256" key="3">
    <source>
        <dbReference type="ARBA" id="ARBA00022989"/>
    </source>
</evidence>
<dbReference type="InterPro" id="IPR001828">
    <property type="entry name" value="ANF_lig-bd_rcpt"/>
</dbReference>
<sequence>MEKFLLFFCIAALAALLSFSKKATVHADMNSTRKNHVKGTVGAIVDYSSRIGKEEKVAMEMAIDDFYNYTNQSLILQLKNSQGDPIKAALAAKDLIDNQQVQAILGPQTWEEASLVAEVGNQSHVPVLSLADSTPSWATKRWPFLIQASPSQHVQMKAVAAIVQSWRWRRVILIYEDIDSAANGVIPHLSDALREVGAEITHFVALPPSASSSLSEELEKLKMQQCRVFVVHSSLPLARRLFETAKKMKMIEKDYVWITTDWTTSLVHSIVNEATAISSMQGVLGVKSYFPENGSQFQDFHTRFRIKFSTEHPEEENHEPGIFALQAYDATRAVALAMEETNKSSQELFDKILLTDFNGLSGKIQFTEQKLAPGNVFLIVNVIGKSYRELGFWSDGELGFSESIDGGAIYNASMEIMSQVFWPGGPRSTPRGWTVSTISNSLRVGVPNDSLTSRFVKVEYDHFTNNYSVTGFSIDVFKETVRLLPYSLPFDFVPFNGPYDELVKQIHLKNFDAVVGAAMIAKRCKYAEFAHPHTESGLVMVVPVQSQSSNKAWLFTKPFTKAMWILTAIINFYNGFVIWMIERNHCF</sequence>
<evidence type="ECO:0000313" key="8">
    <source>
        <dbReference type="EMBL" id="KAA8523963.1"/>
    </source>
</evidence>
<organism evidence="8 9">
    <name type="scientific">Nyssa sinensis</name>
    <dbReference type="NCBI Taxonomy" id="561372"/>
    <lineage>
        <taxon>Eukaryota</taxon>
        <taxon>Viridiplantae</taxon>
        <taxon>Streptophyta</taxon>
        <taxon>Embryophyta</taxon>
        <taxon>Tracheophyta</taxon>
        <taxon>Spermatophyta</taxon>
        <taxon>Magnoliopsida</taxon>
        <taxon>eudicotyledons</taxon>
        <taxon>Gunneridae</taxon>
        <taxon>Pentapetalae</taxon>
        <taxon>asterids</taxon>
        <taxon>Cornales</taxon>
        <taxon>Nyssaceae</taxon>
        <taxon>Nyssa</taxon>
    </lineage>
</organism>
<evidence type="ECO:0000256" key="1">
    <source>
        <dbReference type="ARBA" id="ARBA00004370"/>
    </source>
</evidence>
<dbReference type="Gene3D" id="3.40.50.2300">
    <property type="match status" value="2"/>
</dbReference>
<keyword evidence="4 5" id="KW-0472">Membrane</keyword>
<protein>
    <recommendedName>
        <fullName evidence="7">Receptor ligand binding region domain-containing protein</fullName>
    </recommendedName>
</protein>
<dbReference type="PANTHER" id="PTHR34836:SF9">
    <property type="entry name" value="RECEPTOR LIGAND BINDING REGION DOMAIN-CONTAINING PROTEIN"/>
    <property type="match status" value="1"/>
</dbReference>
<dbReference type="InterPro" id="IPR044440">
    <property type="entry name" value="GABAb_receptor_plant_PBP1"/>
</dbReference>
<feature type="domain" description="Receptor ligand binding region" evidence="7">
    <location>
        <begin position="56"/>
        <end position="384"/>
    </location>
</feature>
<dbReference type="Gene3D" id="3.40.190.10">
    <property type="entry name" value="Periplasmic binding protein-like II"/>
    <property type="match status" value="1"/>
</dbReference>
<evidence type="ECO:0000256" key="4">
    <source>
        <dbReference type="ARBA" id="ARBA00023136"/>
    </source>
</evidence>
<keyword evidence="3 5" id="KW-1133">Transmembrane helix</keyword>
<evidence type="ECO:0000256" key="5">
    <source>
        <dbReference type="SAM" id="Phobius"/>
    </source>
</evidence>
<dbReference type="GO" id="GO:0016020">
    <property type="term" value="C:membrane"/>
    <property type="evidence" value="ECO:0007669"/>
    <property type="project" value="UniProtKB-SubCell"/>
</dbReference>
<dbReference type="OrthoDB" id="5984008at2759"/>
<dbReference type="InterPro" id="IPR015683">
    <property type="entry name" value="Ionotropic_Glu_rcpt"/>
</dbReference>
<keyword evidence="2 5" id="KW-0812">Transmembrane</keyword>
<dbReference type="PANTHER" id="PTHR34836">
    <property type="entry name" value="OS06G0188250 PROTEIN"/>
    <property type="match status" value="1"/>
</dbReference>
<dbReference type="InterPro" id="IPR028082">
    <property type="entry name" value="Peripla_BP_I"/>
</dbReference>
<accession>A0A5J4ZYR4</accession>
<dbReference type="SUPFAM" id="SSF53850">
    <property type="entry name" value="Periplasmic binding protein-like II"/>
    <property type="match status" value="1"/>
</dbReference>
<feature type="signal peptide" evidence="6">
    <location>
        <begin position="1"/>
        <end position="27"/>
    </location>
</feature>
<dbReference type="FunFam" id="3.40.50.2300:FF:000188">
    <property type="entry name" value="Glutamate receptor"/>
    <property type="match status" value="1"/>
</dbReference>